<proteinExistence type="predicted"/>
<dbReference type="Proteomes" id="UP000030760">
    <property type="component" value="Unassembled WGS sequence"/>
</dbReference>
<feature type="region of interest" description="Disordered" evidence="1">
    <location>
        <begin position="69"/>
        <end position="112"/>
    </location>
</feature>
<gene>
    <name evidence="2" type="ORF">SBD_0010</name>
</gene>
<protein>
    <submittedName>
        <fullName evidence="2">Uncharacterized protein</fullName>
    </submittedName>
</protein>
<evidence type="ECO:0000256" key="1">
    <source>
        <dbReference type="SAM" id="MobiDB-lite"/>
    </source>
</evidence>
<feature type="compositionally biased region" description="Basic and acidic residues" evidence="1">
    <location>
        <begin position="94"/>
        <end position="106"/>
    </location>
</feature>
<evidence type="ECO:0000313" key="2">
    <source>
        <dbReference type="EMBL" id="EMF57338.1"/>
    </source>
</evidence>
<organism evidence="2 3">
    <name type="scientific">Streptomyces bottropensis ATCC 25435</name>
    <dbReference type="NCBI Taxonomy" id="1054862"/>
    <lineage>
        <taxon>Bacteria</taxon>
        <taxon>Bacillati</taxon>
        <taxon>Actinomycetota</taxon>
        <taxon>Actinomycetes</taxon>
        <taxon>Kitasatosporales</taxon>
        <taxon>Streptomycetaceae</taxon>
        <taxon>Streptomyces</taxon>
    </lineage>
</organism>
<dbReference type="AlphaFoldDB" id="M3F6U0"/>
<evidence type="ECO:0000313" key="3">
    <source>
        <dbReference type="Proteomes" id="UP000030760"/>
    </source>
</evidence>
<accession>M3F6U0</accession>
<feature type="region of interest" description="Disordered" evidence="1">
    <location>
        <begin position="12"/>
        <end position="40"/>
    </location>
</feature>
<name>M3F6U0_9ACTN</name>
<dbReference type="EMBL" id="KB405056">
    <property type="protein sequence ID" value="EMF57338.1"/>
    <property type="molecule type" value="Genomic_DNA"/>
</dbReference>
<reference evidence="3" key="1">
    <citation type="journal article" date="2013" name="Genome Announc.">
        <title>Draft Genome Sequence of Streptomyces bottropensis ATCC 25435, a Bottromycin-Producing Actinomycete.</title>
        <authorList>
            <person name="Zhang H."/>
            <person name="Zhou W."/>
            <person name="Zhuang Y."/>
            <person name="Liang X."/>
            <person name="Liu T."/>
        </authorList>
    </citation>
    <scope>NUCLEOTIDE SEQUENCE [LARGE SCALE GENOMIC DNA]</scope>
    <source>
        <strain evidence="3">ATCC 25435</strain>
    </source>
</reference>
<sequence length="112" mass="11702">MVSGLIGSVVFSPPLVSGAGRQPSMPLWHQGGSDPGGWAQHRTGGSLARYRAAMDGQAAGRMVPSLPCIDGIPGRRRSAGAADDRSRGAGGRRGGGDALRRLEHMNHRSRFS</sequence>